<dbReference type="NCBIfam" id="TIGR01036">
    <property type="entry name" value="pyrD_sub2"/>
    <property type="match status" value="1"/>
</dbReference>
<dbReference type="Gene3D" id="3.20.20.70">
    <property type="entry name" value="Aldolase class I"/>
    <property type="match status" value="1"/>
</dbReference>
<evidence type="ECO:0000256" key="5">
    <source>
        <dbReference type="ARBA" id="ARBA00022975"/>
    </source>
</evidence>
<protein>
    <recommendedName>
        <fullName evidence="8">Dihydroorotate dehydrogenase (quinone)</fullName>
        <ecNumber evidence="8">1.3.5.2</ecNumber>
    </recommendedName>
</protein>
<dbReference type="NCBIfam" id="NF003652">
    <property type="entry name" value="PRK05286.2-5"/>
    <property type="match status" value="1"/>
</dbReference>
<dbReference type="Pfam" id="PF01180">
    <property type="entry name" value="DHO_dh"/>
    <property type="match status" value="1"/>
</dbReference>
<keyword evidence="7" id="KW-0472">Membrane</keyword>
<dbReference type="EC" id="1.3.5.2" evidence="8"/>
<keyword evidence="3" id="KW-0285">Flavoprotein</keyword>
<reference evidence="10" key="1">
    <citation type="journal article" date="2022" name="ISME J.">
        <title>A general approach to explore prokaryotic protein glycosylation reveals the unique surface layer modulation of an anammox bacterium.</title>
        <authorList>
            <person name="Pabst M."/>
            <person name="Grouzdev D.S."/>
            <person name="Lawson C.E."/>
            <person name="Kleikamp H.B.C."/>
            <person name="de Ram C."/>
            <person name="Louwen R."/>
            <person name="Lin Y.M."/>
            <person name="Lucker S."/>
            <person name="van Loosdrecht M.C.M."/>
            <person name="Laureni M."/>
        </authorList>
    </citation>
    <scope>NUCLEOTIDE SEQUENCE</scope>
    <source>
        <strain evidence="10">BROCD043</strain>
    </source>
</reference>
<evidence type="ECO:0000256" key="2">
    <source>
        <dbReference type="ARBA" id="ARBA00004725"/>
    </source>
</evidence>
<dbReference type="GO" id="GO:0005737">
    <property type="term" value="C:cytoplasm"/>
    <property type="evidence" value="ECO:0007669"/>
    <property type="project" value="InterPro"/>
</dbReference>
<evidence type="ECO:0000256" key="7">
    <source>
        <dbReference type="ARBA" id="ARBA00023136"/>
    </source>
</evidence>
<dbReference type="SUPFAM" id="SSF51395">
    <property type="entry name" value="FMN-linked oxidoreductases"/>
    <property type="match status" value="1"/>
</dbReference>
<dbReference type="PANTHER" id="PTHR48109">
    <property type="entry name" value="DIHYDROOROTATE DEHYDROGENASE (QUINONE), MITOCHONDRIAL-RELATED"/>
    <property type="match status" value="1"/>
</dbReference>
<dbReference type="InterPro" id="IPR013785">
    <property type="entry name" value="Aldolase_TIM"/>
</dbReference>
<keyword evidence="4" id="KW-0288">FMN</keyword>
<accession>A0A952DRY5</accession>
<proteinExistence type="predicted"/>
<dbReference type="InterPro" id="IPR005719">
    <property type="entry name" value="Dihydroorotate_DH_2"/>
</dbReference>
<evidence type="ECO:0000313" key="11">
    <source>
        <dbReference type="Proteomes" id="UP000781173"/>
    </source>
</evidence>
<dbReference type="GO" id="GO:0106430">
    <property type="term" value="F:dihydroorotate dehydrogenase (quinone) activity"/>
    <property type="evidence" value="ECO:0007669"/>
    <property type="project" value="UniProtKB-EC"/>
</dbReference>
<dbReference type="GO" id="GO:0009220">
    <property type="term" value="P:pyrimidine ribonucleotide biosynthetic process"/>
    <property type="evidence" value="ECO:0007669"/>
    <property type="project" value="UniProtKB-UniRule"/>
</dbReference>
<dbReference type="InterPro" id="IPR050074">
    <property type="entry name" value="DHO_dehydrogenase"/>
</dbReference>
<evidence type="ECO:0000256" key="1">
    <source>
        <dbReference type="ARBA" id="ARBA00001917"/>
    </source>
</evidence>
<evidence type="ECO:0000313" key="10">
    <source>
        <dbReference type="EMBL" id="MBW7953716.1"/>
    </source>
</evidence>
<evidence type="ECO:0000259" key="9">
    <source>
        <dbReference type="Pfam" id="PF01180"/>
    </source>
</evidence>
<evidence type="ECO:0000256" key="3">
    <source>
        <dbReference type="ARBA" id="ARBA00022630"/>
    </source>
</evidence>
<dbReference type="Proteomes" id="UP000781173">
    <property type="component" value="Unassembled WGS sequence"/>
</dbReference>
<dbReference type="EMBL" id="JACFOF010000005">
    <property type="protein sequence ID" value="MBW7953716.1"/>
    <property type="molecule type" value="Genomic_DNA"/>
</dbReference>
<keyword evidence="5" id="KW-0665">Pyrimidine biosynthesis</keyword>
<dbReference type="AlphaFoldDB" id="A0A952DRY5"/>
<comment type="pathway">
    <text evidence="2">Pyrimidine metabolism; UMP biosynthesis via de novo pathway.</text>
</comment>
<organism evidence="10 11">
    <name type="scientific">Candidatus Dojkabacteria bacterium</name>
    <dbReference type="NCBI Taxonomy" id="2099670"/>
    <lineage>
        <taxon>Bacteria</taxon>
        <taxon>Candidatus Dojkabacteria</taxon>
    </lineage>
</organism>
<dbReference type="GO" id="GO:0005886">
    <property type="term" value="C:plasma membrane"/>
    <property type="evidence" value="ECO:0007669"/>
    <property type="project" value="TreeGrafter"/>
</dbReference>
<gene>
    <name evidence="10" type="ORF">H3C67_02930</name>
</gene>
<dbReference type="PANTHER" id="PTHR48109:SF4">
    <property type="entry name" value="DIHYDROOROTATE DEHYDROGENASE (QUINONE), MITOCHONDRIAL"/>
    <property type="match status" value="1"/>
</dbReference>
<dbReference type="CDD" id="cd04738">
    <property type="entry name" value="DHOD_2_like"/>
    <property type="match status" value="1"/>
</dbReference>
<evidence type="ECO:0000256" key="6">
    <source>
        <dbReference type="ARBA" id="ARBA00023002"/>
    </source>
</evidence>
<feature type="domain" description="Dihydroorotate dehydrogenase catalytic" evidence="9">
    <location>
        <begin position="64"/>
        <end position="358"/>
    </location>
</feature>
<evidence type="ECO:0000256" key="4">
    <source>
        <dbReference type="ARBA" id="ARBA00022643"/>
    </source>
</evidence>
<dbReference type="GO" id="GO:0006207">
    <property type="term" value="P:'de novo' pyrimidine nucleobase biosynthetic process"/>
    <property type="evidence" value="ECO:0007669"/>
    <property type="project" value="UniProtKB-UniRule"/>
</dbReference>
<comment type="caution">
    <text evidence="10">The sequence shown here is derived from an EMBL/GenBank/DDBJ whole genome shotgun (WGS) entry which is preliminary data.</text>
</comment>
<keyword evidence="6 10" id="KW-0560">Oxidoreductase</keyword>
<evidence type="ECO:0000256" key="8">
    <source>
        <dbReference type="NCBIfam" id="TIGR01036"/>
    </source>
</evidence>
<dbReference type="InterPro" id="IPR005720">
    <property type="entry name" value="Dihydroorotate_DH_cat"/>
</dbReference>
<name>A0A952DRY5_9BACT</name>
<sequence>MNSVQYFSAIKLGYIYKRMLKPVLFKFDPEFVHDRFTNVGVILGSNPITRGITSFYLKYSNKILEQEVLGIQFKNPVGLSAGFDKNAQLLKIIPSVGFGHMEVGSVTAESYEGNEKPRLRRLPKSKALVVYYGLKNIGVDKIIERLKKIRHNDFKFSVSIAKTNCLKTALEDAGIEDYAISLEKLSKANLGDFYTINISCPNTFGGEPFTTPKLLNKLLVRLDRVKHNKPVFIKMPINLEWKDFNDLLVVASKHNVQGVIIGNLTKARDPKLILDKLPEDQKGGISGLPTQKLCNDLIKKTYANYKDRFIIVGVGGIFSAEDAYEKIKLGASLLQMITGMIFEGPQVIGSINRGLAKLIAKDGYKNISEAIGSYHK</sequence>
<comment type="cofactor">
    <cofactor evidence="1">
        <name>FMN</name>
        <dbReference type="ChEBI" id="CHEBI:58210"/>
    </cofactor>
</comment>